<organism evidence="2 3">
    <name type="scientific">Ilumatobacter coccineus</name>
    <dbReference type="NCBI Taxonomy" id="467094"/>
    <lineage>
        <taxon>Bacteria</taxon>
        <taxon>Bacillati</taxon>
        <taxon>Actinomycetota</taxon>
        <taxon>Acidimicrobiia</taxon>
        <taxon>Acidimicrobiales</taxon>
        <taxon>Ilumatobacteraceae</taxon>
        <taxon>Ilumatobacter</taxon>
    </lineage>
</organism>
<proteinExistence type="predicted"/>
<keyword evidence="1" id="KW-0732">Signal</keyword>
<evidence type="ECO:0000256" key="1">
    <source>
        <dbReference type="SAM" id="SignalP"/>
    </source>
</evidence>
<gene>
    <name evidence="2" type="ORF">CSA55_00140</name>
</gene>
<evidence type="ECO:0000313" key="3">
    <source>
        <dbReference type="Proteomes" id="UP000230914"/>
    </source>
</evidence>
<dbReference type="PROSITE" id="PS51257">
    <property type="entry name" value="PROKAR_LIPOPROTEIN"/>
    <property type="match status" value="1"/>
</dbReference>
<comment type="caution">
    <text evidence="2">The sequence shown here is derived from an EMBL/GenBank/DDBJ whole genome shotgun (WGS) entry which is preliminary data.</text>
</comment>
<accession>A0A2G6KGM5</accession>
<dbReference type="EMBL" id="PDSL01000005">
    <property type="protein sequence ID" value="PIE34828.1"/>
    <property type="molecule type" value="Genomic_DNA"/>
</dbReference>
<reference evidence="2 3" key="1">
    <citation type="submission" date="2017-10" db="EMBL/GenBank/DDBJ databases">
        <title>Novel microbial diversity and functional potential in the marine mammal oral microbiome.</title>
        <authorList>
            <person name="Dudek N.K."/>
            <person name="Sun C.L."/>
            <person name="Burstein D."/>
            <person name="Kantor R.S."/>
            <person name="Aliaga Goltsman D.S."/>
            <person name="Bik E.M."/>
            <person name="Thomas B.C."/>
            <person name="Banfield J.F."/>
            <person name="Relman D.A."/>
        </authorList>
    </citation>
    <scope>NUCLEOTIDE SEQUENCE [LARGE SCALE GENOMIC DNA]</scope>
    <source>
        <strain evidence="2">DOLJORAL78_61_10</strain>
    </source>
</reference>
<feature type="signal peptide" evidence="1">
    <location>
        <begin position="1"/>
        <end position="20"/>
    </location>
</feature>
<evidence type="ECO:0000313" key="2">
    <source>
        <dbReference type="EMBL" id="PIE34828.1"/>
    </source>
</evidence>
<name>A0A2G6KGM5_9ACTN</name>
<feature type="chain" id="PRO_5039400127" description="PpiC domain-containing protein" evidence="1">
    <location>
        <begin position="21"/>
        <end position="288"/>
    </location>
</feature>
<sequence>MSRIRSLIRPALVTAGLVTALSGCGTAPVATVNGVEITASELDDVLTASATYNNPTATVPDGGITAPNEVRRTARNLIVQELLQSFLTARDVDLKAARADYLTSSLPEDDPLRSAPDNVQELIIDTQSSLPIELIDGTERPSDDELAALYHDDPTRLGVICVAVHQVDTEAAAHDLIASIRRGEAVEPARTPECTNIGDALNAYGRDPISTLLDTIEGGVVGPFELGGQWTILVVRPWAEIADEIDSLYTAISAGRYLFDGFIANADIEVNPRYGRWEWSTLSIEPIT</sequence>
<protein>
    <recommendedName>
        <fullName evidence="4">PpiC domain-containing protein</fullName>
    </recommendedName>
</protein>
<dbReference type="Proteomes" id="UP000230914">
    <property type="component" value="Unassembled WGS sequence"/>
</dbReference>
<dbReference type="AlphaFoldDB" id="A0A2G6KGM5"/>
<evidence type="ECO:0008006" key="4">
    <source>
        <dbReference type="Google" id="ProtNLM"/>
    </source>
</evidence>